<name>A0ABS4TVW2_9PSEU</name>
<organism evidence="2 3">
    <name type="scientific">Kibdelosporangium banguiense</name>
    <dbReference type="NCBI Taxonomy" id="1365924"/>
    <lineage>
        <taxon>Bacteria</taxon>
        <taxon>Bacillati</taxon>
        <taxon>Actinomycetota</taxon>
        <taxon>Actinomycetes</taxon>
        <taxon>Pseudonocardiales</taxon>
        <taxon>Pseudonocardiaceae</taxon>
        <taxon>Kibdelosporangium</taxon>
    </lineage>
</organism>
<evidence type="ECO:0000313" key="3">
    <source>
        <dbReference type="Proteomes" id="UP001519332"/>
    </source>
</evidence>
<accession>A0ABS4TVW2</accession>
<evidence type="ECO:0000256" key="1">
    <source>
        <dbReference type="SAM" id="MobiDB-lite"/>
    </source>
</evidence>
<protein>
    <recommendedName>
        <fullName evidence="4">Tetracyclin repressor-like C-terminal domain-containing protein</fullName>
    </recommendedName>
</protein>
<dbReference type="Proteomes" id="UP001519332">
    <property type="component" value="Unassembled WGS sequence"/>
</dbReference>
<feature type="region of interest" description="Disordered" evidence="1">
    <location>
        <begin position="41"/>
        <end position="61"/>
    </location>
</feature>
<evidence type="ECO:0008006" key="4">
    <source>
        <dbReference type="Google" id="ProtNLM"/>
    </source>
</evidence>
<evidence type="ECO:0000313" key="2">
    <source>
        <dbReference type="EMBL" id="MBP2328103.1"/>
    </source>
</evidence>
<gene>
    <name evidence="2" type="ORF">JOF56_008488</name>
</gene>
<sequence>MMHLVLRGFYVASLEDPELWNSASVTPIVERLVGLLATPEPRAEATARRTRATRTPQFRST</sequence>
<keyword evidence="3" id="KW-1185">Reference proteome</keyword>
<comment type="caution">
    <text evidence="2">The sequence shown here is derived from an EMBL/GenBank/DDBJ whole genome shotgun (WGS) entry which is preliminary data.</text>
</comment>
<dbReference type="EMBL" id="JAGINW010000001">
    <property type="protein sequence ID" value="MBP2328103.1"/>
    <property type="molecule type" value="Genomic_DNA"/>
</dbReference>
<dbReference type="RefSeq" id="WP_209645165.1">
    <property type="nucleotide sequence ID" value="NZ_JAGINW010000001.1"/>
</dbReference>
<proteinExistence type="predicted"/>
<reference evidence="2 3" key="1">
    <citation type="submission" date="2021-03" db="EMBL/GenBank/DDBJ databases">
        <title>Sequencing the genomes of 1000 actinobacteria strains.</title>
        <authorList>
            <person name="Klenk H.-P."/>
        </authorList>
    </citation>
    <scope>NUCLEOTIDE SEQUENCE [LARGE SCALE GENOMIC DNA]</scope>
    <source>
        <strain evidence="2 3">DSM 46670</strain>
    </source>
</reference>